<evidence type="ECO:0000256" key="5">
    <source>
        <dbReference type="ARBA" id="ARBA00022842"/>
    </source>
</evidence>
<evidence type="ECO:0000256" key="1">
    <source>
        <dbReference type="ARBA" id="ARBA00001946"/>
    </source>
</evidence>
<keyword evidence="9" id="KW-1185">Reference proteome</keyword>
<dbReference type="OrthoDB" id="9927103at2759"/>
<dbReference type="Gene3D" id="1.10.600.10">
    <property type="entry name" value="Farnesyl Diphosphate Synthase"/>
    <property type="match status" value="1"/>
</dbReference>
<evidence type="ECO:0000256" key="7">
    <source>
        <dbReference type="RuleBase" id="RU004466"/>
    </source>
</evidence>
<dbReference type="GO" id="GO:0006744">
    <property type="term" value="P:ubiquinone biosynthetic process"/>
    <property type="evidence" value="ECO:0007669"/>
    <property type="project" value="TreeGrafter"/>
</dbReference>
<comment type="similarity">
    <text evidence="2 7">Belongs to the FPP/GGPP synthase family.</text>
</comment>
<protein>
    <submittedName>
        <fullName evidence="8">1085_t:CDS:1</fullName>
    </submittedName>
</protein>
<dbReference type="CDD" id="cd00685">
    <property type="entry name" value="Trans_IPPS_HT"/>
    <property type="match status" value="1"/>
</dbReference>
<dbReference type="SUPFAM" id="SSF48576">
    <property type="entry name" value="Terpenoid synthases"/>
    <property type="match status" value="1"/>
</dbReference>
<evidence type="ECO:0000256" key="6">
    <source>
        <dbReference type="ARBA" id="ARBA00023229"/>
    </source>
</evidence>
<evidence type="ECO:0000256" key="4">
    <source>
        <dbReference type="ARBA" id="ARBA00022723"/>
    </source>
</evidence>
<evidence type="ECO:0000256" key="3">
    <source>
        <dbReference type="ARBA" id="ARBA00022679"/>
    </source>
</evidence>
<keyword evidence="3 7" id="KW-0808">Transferase</keyword>
<dbReference type="EMBL" id="CAJVPK010001586">
    <property type="protein sequence ID" value="CAG8592003.1"/>
    <property type="molecule type" value="Genomic_DNA"/>
</dbReference>
<dbReference type="GO" id="GO:1990234">
    <property type="term" value="C:transferase complex"/>
    <property type="evidence" value="ECO:0007669"/>
    <property type="project" value="TreeGrafter"/>
</dbReference>
<dbReference type="PANTHER" id="PTHR12001:SF69">
    <property type="entry name" value="ALL TRANS-POLYPRENYL-DIPHOSPHATE SYNTHASE PDSS1"/>
    <property type="match status" value="1"/>
</dbReference>
<keyword evidence="6" id="KW-0414">Isoprene biosynthesis</keyword>
<evidence type="ECO:0000313" key="9">
    <source>
        <dbReference type="Proteomes" id="UP000789706"/>
    </source>
</evidence>
<dbReference type="GO" id="GO:0004659">
    <property type="term" value="F:prenyltransferase activity"/>
    <property type="evidence" value="ECO:0007669"/>
    <property type="project" value="InterPro"/>
</dbReference>
<dbReference type="Pfam" id="PF00348">
    <property type="entry name" value="polyprenyl_synt"/>
    <property type="match status" value="1"/>
</dbReference>
<accession>A0A9N9GA40</accession>
<keyword evidence="5" id="KW-0460">Magnesium</keyword>
<dbReference type="PANTHER" id="PTHR12001">
    <property type="entry name" value="GERANYLGERANYL PYROPHOSPHATE SYNTHASE"/>
    <property type="match status" value="1"/>
</dbReference>
<evidence type="ECO:0000313" key="8">
    <source>
        <dbReference type="EMBL" id="CAG8592003.1"/>
    </source>
</evidence>
<comment type="caution">
    <text evidence="8">The sequence shown here is derived from an EMBL/GenBank/DDBJ whole genome shotgun (WGS) entry which is preliminary data.</text>
</comment>
<proteinExistence type="inferred from homology"/>
<name>A0A9N9GA40_9GLOM</name>
<dbReference type="InterPro" id="IPR000092">
    <property type="entry name" value="Polyprenyl_synt"/>
</dbReference>
<comment type="cofactor">
    <cofactor evidence="1">
        <name>Mg(2+)</name>
        <dbReference type="ChEBI" id="CHEBI:18420"/>
    </cofactor>
</comment>
<dbReference type="Proteomes" id="UP000789706">
    <property type="component" value="Unassembled WGS sequence"/>
</dbReference>
<gene>
    <name evidence="8" type="ORF">DEBURN_LOCUS9104</name>
</gene>
<evidence type="ECO:0000256" key="2">
    <source>
        <dbReference type="ARBA" id="ARBA00006706"/>
    </source>
</evidence>
<dbReference type="GO" id="GO:0008299">
    <property type="term" value="P:isoprenoid biosynthetic process"/>
    <property type="evidence" value="ECO:0007669"/>
    <property type="project" value="UniProtKB-KW"/>
</dbReference>
<reference evidence="8" key="1">
    <citation type="submission" date="2021-06" db="EMBL/GenBank/DDBJ databases">
        <authorList>
            <person name="Kallberg Y."/>
            <person name="Tangrot J."/>
            <person name="Rosling A."/>
        </authorList>
    </citation>
    <scope>NUCLEOTIDE SEQUENCE</scope>
    <source>
        <strain evidence="8">AZ414A</strain>
    </source>
</reference>
<sequence length="459" mass="51403">MILTYLNRYNHTSGYTFIKNTFPSILLAFKSTTSSNVSVTNPAPEIQLSLIKRLFNNFGLFKTSFLRGKNTNIMNSYKIKDAPKFIGKAETWNQAIMEAEELIQHRGGSHIDPIRLVGKDFSDLTKNIQILLGSGHPMLNTVSKYYFTSEGKHIRPLIVLLMSQATSIAPKQYNAAPTDFFQIIDKPLSPSIPLNHNKDDNTSTFSNRVKYSSISSTGTILPTQRRLAEITEMIHTASLFHDDVIDFSETRRNKLSVNMNFGNKLAILAGDFLLARASVALAKLRNPEVIELLATVLANLVEGEFMQLKNMQEHETMSTFEYYLEKTYMKTASLIAKSCRASTVLGGATLEVCDIAYTYGRNLGKPVDVDLKLGLATAPVLYAWKDYPELGPLIKRKFSQEGDVEKARELVYRSKGIEQTKLLAALHCEKAIAAISKLPESDARNALIQLTHKVLIRKK</sequence>
<dbReference type="GO" id="GO:0046872">
    <property type="term" value="F:metal ion binding"/>
    <property type="evidence" value="ECO:0007669"/>
    <property type="project" value="UniProtKB-KW"/>
</dbReference>
<dbReference type="AlphaFoldDB" id="A0A9N9GA40"/>
<keyword evidence="4" id="KW-0479">Metal-binding</keyword>
<dbReference type="InterPro" id="IPR008949">
    <property type="entry name" value="Isoprenoid_synthase_dom_sf"/>
</dbReference>
<organism evidence="8 9">
    <name type="scientific">Diversispora eburnea</name>
    <dbReference type="NCBI Taxonomy" id="1213867"/>
    <lineage>
        <taxon>Eukaryota</taxon>
        <taxon>Fungi</taxon>
        <taxon>Fungi incertae sedis</taxon>
        <taxon>Mucoromycota</taxon>
        <taxon>Glomeromycotina</taxon>
        <taxon>Glomeromycetes</taxon>
        <taxon>Diversisporales</taxon>
        <taxon>Diversisporaceae</taxon>
        <taxon>Diversispora</taxon>
    </lineage>
</organism>